<proteinExistence type="predicted"/>
<dbReference type="Proteomes" id="UP001631969">
    <property type="component" value="Unassembled WGS sequence"/>
</dbReference>
<keyword evidence="2" id="KW-1185">Reference proteome</keyword>
<evidence type="ECO:0000313" key="1">
    <source>
        <dbReference type="EMBL" id="MFM9330667.1"/>
    </source>
</evidence>
<sequence length="503" mass="54618">MRISGFSSGLDIDEMVKKLMKAQRVPLDKLNQKKTTIEWQREQYRDLNLKIVDFRNNKLMNYSMSTAISAKKATVTGNTTAVSAKANPNAVTGSMSIEVTSLATAAVLKSSDSGGVGKVDTSKTLAELKGQLGYTGSGSLSFTIKNGDAPETTITVNENDSLASLVETINKSVANVNAFLDSETGKLSITSKTTGEGSLSVTADAGALLTKFGLTGTDGDDAKVVINGIETTRASNTFTENGVEFTLNAAAPGSISTINIGTDTDKIFDTIKSFITDYNGLLEAVNGKLNEEKFRKYTPLTSEQKEDMKDKEIELWEEKAKSGLLRRDSTMTSMLSDMRLAAMTDVTVNGQKENLFAFGIGTGDWTQRGKLVIQDEAKLRAAIESDPDKVMALFTQQTSETDPIEKKKAILPDNGLFNRLSTVLSNAVDSLSKKVGTSSYVTDKSAPLKPDSIMGEELRLLDNRITDMVQLMARKEEQYYKQFTAMETAMNRYNSQSSALFSS</sequence>
<gene>
    <name evidence="1" type="primary">fliD</name>
    <name evidence="1" type="ORF">ACI1P1_20460</name>
</gene>
<accession>A0ACC7P1X2</accession>
<name>A0ACC7P1X2_9BACL</name>
<comment type="caution">
    <text evidence="1">The sequence shown here is derived from an EMBL/GenBank/DDBJ whole genome shotgun (WGS) entry which is preliminary data.</text>
</comment>
<protein>
    <submittedName>
        <fullName evidence="1">Flagellar filament capping protein FliD</fullName>
    </submittedName>
</protein>
<keyword evidence="1" id="KW-0282">Flagellum</keyword>
<dbReference type="EMBL" id="JBJURJ010000014">
    <property type="protein sequence ID" value="MFM9330667.1"/>
    <property type="molecule type" value="Genomic_DNA"/>
</dbReference>
<keyword evidence="1" id="KW-0966">Cell projection</keyword>
<keyword evidence="1" id="KW-0969">Cilium</keyword>
<organism evidence="1 2">
    <name type="scientific">Paenibacillus mesotrionivorans</name>
    <dbReference type="NCBI Taxonomy" id="3160968"/>
    <lineage>
        <taxon>Bacteria</taxon>
        <taxon>Bacillati</taxon>
        <taxon>Bacillota</taxon>
        <taxon>Bacilli</taxon>
        <taxon>Bacillales</taxon>
        <taxon>Paenibacillaceae</taxon>
        <taxon>Paenibacillus</taxon>
    </lineage>
</organism>
<reference evidence="1" key="1">
    <citation type="submission" date="2024-12" db="EMBL/GenBank/DDBJ databases">
        <authorList>
            <person name="Wu N."/>
        </authorList>
    </citation>
    <scope>NUCLEOTIDE SEQUENCE</scope>
    <source>
        <strain evidence="1">P15</strain>
    </source>
</reference>
<evidence type="ECO:0000313" key="2">
    <source>
        <dbReference type="Proteomes" id="UP001631969"/>
    </source>
</evidence>